<evidence type="ECO:0000313" key="2">
    <source>
        <dbReference type="Proteomes" id="UP000295252"/>
    </source>
</evidence>
<proteinExistence type="predicted"/>
<dbReference type="Gramene" id="CDP11958">
    <property type="protein sequence ID" value="CDP11958"/>
    <property type="gene ID" value="GSCOC_T00035285001"/>
</dbReference>
<sequence>MHSKKKMIGGLRSNMTEFTSLVSPIPQHTRLSFAANFLLHGSHAINEYSGTCSFPQTSCFHSTAHCRSSK</sequence>
<gene>
    <name evidence="1" type="ORF">GSCOC_T00035285001</name>
</gene>
<keyword evidence="2" id="KW-1185">Reference proteome</keyword>
<dbReference type="Proteomes" id="UP000295252">
    <property type="component" value="Chromosome II"/>
</dbReference>
<reference evidence="2" key="1">
    <citation type="journal article" date="2014" name="Science">
        <title>The coffee genome provides insight into the convergent evolution of caffeine biosynthesis.</title>
        <authorList>
            <person name="Denoeud F."/>
            <person name="Carretero-Paulet L."/>
            <person name="Dereeper A."/>
            <person name="Droc G."/>
            <person name="Guyot R."/>
            <person name="Pietrella M."/>
            <person name="Zheng C."/>
            <person name="Alberti A."/>
            <person name="Anthony F."/>
            <person name="Aprea G."/>
            <person name="Aury J.M."/>
            <person name="Bento P."/>
            <person name="Bernard M."/>
            <person name="Bocs S."/>
            <person name="Campa C."/>
            <person name="Cenci A."/>
            <person name="Combes M.C."/>
            <person name="Crouzillat D."/>
            <person name="Da Silva C."/>
            <person name="Daddiego L."/>
            <person name="De Bellis F."/>
            <person name="Dussert S."/>
            <person name="Garsmeur O."/>
            <person name="Gayraud T."/>
            <person name="Guignon V."/>
            <person name="Jahn K."/>
            <person name="Jamilloux V."/>
            <person name="Joet T."/>
            <person name="Labadie K."/>
            <person name="Lan T."/>
            <person name="Leclercq J."/>
            <person name="Lepelley M."/>
            <person name="Leroy T."/>
            <person name="Li L.T."/>
            <person name="Librado P."/>
            <person name="Lopez L."/>
            <person name="Munoz A."/>
            <person name="Noel B."/>
            <person name="Pallavicini A."/>
            <person name="Perrotta G."/>
            <person name="Poncet V."/>
            <person name="Pot D."/>
            <person name="Priyono X."/>
            <person name="Rigoreau M."/>
            <person name="Rouard M."/>
            <person name="Rozas J."/>
            <person name="Tranchant-Dubreuil C."/>
            <person name="VanBuren R."/>
            <person name="Zhang Q."/>
            <person name="Andrade A.C."/>
            <person name="Argout X."/>
            <person name="Bertrand B."/>
            <person name="de Kochko A."/>
            <person name="Graziosi G."/>
            <person name="Henry R.J."/>
            <person name="Jayarama X."/>
            <person name="Ming R."/>
            <person name="Nagai C."/>
            <person name="Rounsley S."/>
            <person name="Sankoff D."/>
            <person name="Giuliano G."/>
            <person name="Albert V.A."/>
            <person name="Wincker P."/>
            <person name="Lashermes P."/>
        </authorList>
    </citation>
    <scope>NUCLEOTIDE SEQUENCE [LARGE SCALE GENOMIC DNA]</scope>
    <source>
        <strain evidence="2">cv. DH200-94</strain>
    </source>
</reference>
<accession>A0A068UWE6</accession>
<evidence type="ECO:0000313" key="1">
    <source>
        <dbReference type="EMBL" id="CDP11958.1"/>
    </source>
</evidence>
<organism evidence="1 2">
    <name type="scientific">Coffea canephora</name>
    <name type="common">Robusta coffee</name>
    <dbReference type="NCBI Taxonomy" id="49390"/>
    <lineage>
        <taxon>Eukaryota</taxon>
        <taxon>Viridiplantae</taxon>
        <taxon>Streptophyta</taxon>
        <taxon>Embryophyta</taxon>
        <taxon>Tracheophyta</taxon>
        <taxon>Spermatophyta</taxon>
        <taxon>Magnoliopsida</taxon>
        <taxon>eudicotyledons</taxon>
        <taxon>Gunneridae</taxon>
        <taxon>Pentapetalae</taxon>
        <taxon>asterids</taxon>
        <taxon>lamiids</taxon>
        <taxon>Gentianales</taxon>
        <taxon>Rubiaceae</taxon>
        <taxon>Ixoroideae</taxon>
        <taxon>Gardenieae complex</taxon>
        <taxon>Bertiereae - Coffeeae clade</taxon>
        <taxon>Coffeeae</taxon>
        <taxon>Coffea</taxon>
    </lineage>
</organism>
<name>A0A068UWE6_COFCA</name>
<protein>
    <submittedName>
        <fullName evidence="1">Uncharacterized protein</fullName>
    </submittedName>
</protein>
<dbReference type="InParanoid" id="A0A068UWE6"/>
<dbReference type="AlphaFoldDB" id="A0A068UWE6"/>
<dbReference type="EMBL" id="HG739145">
    <property type="protein sequence ID" value="CDP11958.1"/>
    <property type="molecule type" value="Genomic_DNA"/>
</dbReference>